<evidence type="ECO:0000313" key="10">
    <source>
        <dbReference type="Proteomes" id="UP000184292"/>
    </source>
</evidence>
<dbReference type="InterPro" id="IPR004839">
    <property type="entry name" value="Aminotransferase_I/II_large"/>
</dbReference>
<evidence type="ECO:0000256" key="5">
    <source>
        <dbReference type="ARBA" id="ARBA00022679"/>
    </source>
</evidence>
<evidence type="ECO:0000256" key="4">
    <source>
        <dbReference type="ARBA" id="ARBA00022576"/>
    </source>
</evidence>
<dbReference type="OrthoDB" id="3224382at2"/>
<dbReference type="PANTHER" id="PTHR46383">
    <property type="entry name" value="ASPARTATE AMINOTRANSFERASE"/>
    <property type="match status" value="1"/>
</dbReference>
<comment type="similarity">
    <text evidence="2">Belongs to the class-I pyridoxal-phosphate-dependent aminotransferase family.</text>
</comment>
<name>A0A1M6BRL4_9RHOB</name>
<protein>
    <recommendedName>
        <fullName evidence="3">aspartate transaminase</fullName>
        <ecNumber evidence="3">2.6.1.1</ecNumber>
    </recommendedName>
</protein>
<dbReference type="GO" id="GO:0006520">
    <property type="term" value="P:amino acid metabolic process"/>
    <property type="evidence" value="ECO:0007669"/>
    <property type="project" value="InterPro"/>
</dbReference>
<evidence type="ECO:0000256" key="1">
    <source>
        <dbReference type="ARBA" id="ARBA00001933"/>
    </source>
</evidence>
<evidence type="ECO:0000256" key="7">
    <source>
        <dbReference type="ARBA" id="ARBA00049185"/>
    </source>
</evidence>
<dbReference type="EC" id="2.6.1.1" evidence="3"/>
<accession>A0A1M6BRL4</accession>
<dbReference type="InterPro" id="IPR015424">
    <property type="entry name" value="PyrdxlP-dep_Trfase"/>
</dbReference>
<dbReference type="Proteomes" id="UP000184292">
    <property type="component" value="Unassembled WGS sequence"/>
</dbReference>
<dbReference type="Pfam" id="PF00155">
    <property type="entry name" value="Aminotran_1_2"/>
    <property type="match status" value="1"/>
</dbReference>
<dbReference type="Gene3D" id="3.90.1150.10">
    <property type="entry name" value="Aspartate Aminotransferase, domain 1"/>
    <property type="match status" value="1"/>
</dbReference>
<gene>
    <name evidence="9" type="ORF">SAMN05444417_0813</name>
</gene>
<dbReference type="Gene3D" id="3.40.640.10">
    <property type="entry name" value="Type I PLP-dependent aspartate aminotransferase-like (Major domain)"/>
    <property type="match status" value="1"/>
</dbReference>
<sequence>MTSTDRPARLERLRLPGRVAGASARDADLALIAKAPEGFLDTTHFDTIRFPPPDWAARAFHAAAIDGSRAYSPYRGHLDVREAVARNASALLGLPIDPEGNVILTAGTQSALFASISATAAEGGEIVLLSPEYLFDERMARFLGASVRHVPLDLAAASPDLDALEAAFAGGAGVFVFSHPNNPTGTVFDAATVSAIAQLAVAHDVTVVADELYCRLLHDGTPFRHIASEPGMAERTITLLGPSKTESLSGYRLGVAIGPAALIDQMEDVMSVTSLRAPAYAQSLLTRWLGDDADWLASRQPDLTGLRAMTRRALEPLDWLKVTTGQGTAYAWCDASALGLPSRELAERLLTDAAVLVSPGYQFGPDCEGCFRLCYARDEAGWSSALERMVGVLSAIAVEQGVVERAV</sequence>
<dbReference type="PANTHER" id="PTHR46383:SF1">
    <property type="entry name" value="ASPARTATE AMINOTRANSFERASE"/>
    <property type="match status" value="1"/>
</dbReference>
<keyword evidence="6" id="KW-0663">Pyridoxal phosphate</keyword>
<evidence type="ECO:0000259" key="8">
    <source>
        <dbReference type="Pfam" id="PF00155"/>
    </source>
</evidence>
<feature type="domain" description="Aminotransferase class I/classII large" evidence="8">
    <location>
        <begin position="49"/>
        <end position="387"/>
    </location>
</feature>
<evidence type="ECO:0000256" key="6">
    <source>
        <dbReference type="ARBA" id="ARBA00022898"/>
    </source>
</evidence>
<dbReference type="EMBL" id="FQYO01000002">
    <property type="protein sequence ID" value="SHI51331.1"/>
    <property type="molecule type" value="Genomic_DNA"/>
</dbReference>
<evidence type="ECO:0000256" key="2">
    <source>
        <dbReference type="ARBA" id="ARBA00007441"/>
    </source>
</evidence>
<dbReference type="CDD" id="cd00609">
    <property type="entry name" value="AAT_like"/>
    <property type="match status" value="1"/>
</dbReference>
<dbReference type="GO" id="GO:0004069">
    <property type="term" value="F:L-aspartate:2-oxoglutarate aminotransferase activity"/>
    <property type="evidence" value="ECO:0007669"/>
    <property type="project" value="UniProtKB-EC"/>
</dbReference>
<dbReference type="RefSeq" id="WP_073326559.1">
    <property type="nucleotide sequence ID" value="NZ_FQYO01000002.1"/>
</dbReference>
<organism evidence="9 10">
    <name type="scientific">Wenxinia saemankumensis</name>
    <dbReference type="NCBI Taxonomy" id="1447782"/>
    <lineage>
        <taxon>Bacteria</taxon>
        <taxon>Pseudomonadati</taxon>
        <taxon>Pseudomonadota</taxon>
        <taxon>Alphaproteobacteria</taxon>
        <taxon>Rhodobacterales</taxon>
        <taxon>Roseobacteraceae</taxon>
        <taxon>Wenxinia</taxon>
    </lineage>
</organism>
<dbReference type="STRING" id="1447782.SAMN05444417_0813"/>
<keyword evidence="5 9" id="KW-0808">Transferase</keyword>
<dbReference type="GO" id="GO:0030170">
    <property type="term" value="F:pyridoxal phosphate binding"/>
    <property type="evidence" value="ECO:0007669"/>
    <property type="project" value="InterPro"/>
</dbReference>
<comment type="cofactor">
    <cofactor evidence="1">
        <name>pyridoxal 5'-phosphate</name>
        <dbReference type="ChEBI" id="CHEBI:597326"/>
    </cofactor>
</comment>
<dbReference type="SUPFAM" id="SSF53383">
    <property type="entry name" value="PLP-dependent transferases"/>
    <property type="match status" value="1"/>
</dbReference>
<keyword evidence="10" id="KW-1185">Reference proteome</keyword>
<dbReference type="AlphaFoldDB" id="A0A1M6BRL4"/>
<dbReference type="InterPro" id="IPR050596">
    <property type="entry name" value="AspAT/PAT-like"/>
</dbReference>
<dbReference type="InterPro" id="IPR015421">
    <property type="entry name" value="PyrdxlP-dep_Trfase_major"/>
</dbReference>
<comment type="catalytic activity">
    <reaction evidence="7">
        <text>L-aspartate + 2-oxoglutarate = oxaloacetate + L-glutamate</text>
        <dbReference type="Rhea" id="RHEA:21824"/>
        <dbReference type="ChEBI" id="CHEBI:16452"/>
        <dbReference type="ChEBI" id="CHEBI:16810"/>
        <dbReference type="ChEBI" id="CHEBI:29985"/>
        <dbReference type="ChEBI" id="CHEBI:29991"/>
        <dbReference type="EC" id="2.6.1.1"/>
    </reaction>
</comment>
<keyword evidence="4 9" id="KW-0032">Aminotransferase</keyword>
<proteinExistence type="inferred from homology"/>
<reference evidence="9 10" key="1">
    <citation type="submission" date="2016-11" db="EMBL/GenBank/DDBJ databases">
        <authorList>
            <person name="Jaros S."/>
            <person name="Januszkiewicz K."/>
            <person name="Wedrychowicz H."/>
        </authorList>
    </citation>
    <scope>NUCLEOTIDE SEQUENCE [LARGE SCALE GENOMIC DNA]</scope>
    <source>
        <strain evidence="9 10">DSM 100565</strain>
    </source>
</reference>
<evidence type="ECO:0000256" key="3">
    <source>
        <dbReference type="ARBA" id="ARBA00012753"/>
    </source>
</evidence>
<evidence type="ECO:0000313" key="9">
    <source>
        <dbReference type="EMBL" id="SHI51331.1"/>
    </source>
</evidence>
<dbReference type="InterPro" id="IPR015422">
    <property type="entry name" value="PyrdxlP-dep_Trfase_small"/>
</dbReference>